<dbReference type="EC" id="1.3.1.-" evidence="11"/>
<dbReference type="AlphaFoldDB" id="A0AAE3SI93"/>
<dbReference type="PIRSF" id="PIRSF006621">
    <property type="entry name" value="Dus"/>
    <property type="match status" value="1"/>
</dbReference>
<keyword evidence="16" id="KW-1185">Reference proteome</keyword>
<keyword evidence="6" id="KW-0521">NADP</keyword>
<keyword evidence="2" id="KW-0820">tRNA-binding</keyword>
<evidence type="ECO:0000256" key="8">
    <source>
        <dbReference type="ARBA" id="ARBA00023002"/>
    </source>
</evidence>
<dbReference type="GO" id="GO:0017150">
    <property type="term" value="F:tRNA dihydrouridine synthase activity"/>
    <property type="evidence" value="ECO:0007669"/>
    <property type="project" value="InterPro"/>
</dbReference>
<comment type="similarity">
    <text evidence="11">Belongs to the dus family.</text>
</comment>
<protein>
    <recommendedName>
        <fullName evidence="11">tRNA-dihydrouridine synthase</fullName>
        <ecNumber evidence="11">1.3.1.-</ecNumber>
    </recommendedName>
</protein>
<evidence type="ECO:0000256" key="1">
    <source>
        <dbReference type="ARBA" id="ARBA00002790"/>
    </source>
</evidence>
<evidence type="ECO:0000256" key="2">
    <source>
        <dbReference type="ARBA" id="ARBA00022555"/>
    </source>
</evidence>
<comment type="catalytic activity">
    <reaction evidence="9">
        <text>a 5,6-dihydrouridine in tRNA + NADP(+) = a uridine in tRNA + NADPH + H(+)</text>
        <dbReference type="Rhea" id="RHEA:23624"/>
        <dbReference type="Rhea" id="RHEA-COMP:13339"/>
        <dbReference type="Rhea" id="RHEA-COMP:13887"/>
        <dbReference type="ChEBI" id="CHEBI:15378"/>
        <dbReference type="ChEBI" id="CHEBI:57783"/>
        <dbReference type="ChEBI" id="CHEBI:58349"/>
        <dbReference type="ChEBI" id="CHEBI:65315"/>
        <dbReference type="ChEBI" id="CHEBI:74443"/>
    </reaction>
</comment>
<organism evidence="15 16">
    <name type="scientific">Plebeiibacterium sediminum</name>
    <dbReference type="NCBI Taxonomy" id="2992112"/>
    <lineage>
        <taxon>Bacteria</taxon>
        <taxon>Pseudomonadati</taxon>
        <taxon>Bacteroidota</taxon>
        <taxon>Bacteroidia</taxon>
        <taxon>Marinilabiliales</taxon>
        <taxon>Marinilabiliaceae</taxon>
        <taxon>Plebeiibacterium</taxon>
    </lineage>
</organism>
<feature type="active site" description="Proton donor" evidence="12">
    <location>
        <position position="117"/>
    </location>
</feature>
<evidence type="ECO:0000256" key="11">
    <source>
        <dbReference type="PIRNR" id="PIRNR006621"/>
    </source>
</evidence>
<feature type="binding site" evidence="13">
    <location>
        <position position="156"/>
    </location>
    <ligand>
        <name>FMN</name>
        <dbReference type="ChEBI" id="CHEBI:58210"/>
    </ligand>
</feature>
<dbReference type="GO" id="GO:0050660">
    <property type="term" value="F:flavin adenine dinucleotide binding"/>
    <property type="evidence" value="ECO:0007669"/>
    <property type="project" value="InterPro"/>
</dbReference>
<dbReference type="EMBL" id="JAPDPJ010000073">
    <property type="protein sequence ID" value="MCW3788958.1"/>
    <property type="molecule type" value="Genomic_DNA"/>
</dbReference>
<evidence type="ECO:0000256" key="4">
    <source>
        <dbReference type="ARBA" id="ARBA00022643"/>
    </source>
</evidence>
<evidence type="ECO:0000256" key="7">
    <source>
        <dbReference type="ARBA" id="ARBA00022884"/>
    </source>
</evidence>
<evidence type="ECO:0000313" key="15">
    <source>
        <dbReference type="EMBL" id="MCW3788958.1"/>
    </source>
</evidence>
<accession>A0AAE3SI93</accession>
<dbReference type="SUPFAM" id="SSF51395">
    <property type="entry name" value="FMN-linked oxidoreductases"/>
    <property type="match status" value="1"/>
</dbReference>
<dbReference type="PANTHER" id="PTHR45846">
    <property type="entry name" value="TRNA-DIHYDROURIDINE(47) SYNTHASE [NAD(P)(+)]-LIKE"/>
    <property type="match status" value="1"/>
</dbReference>
<dbReference type="CDD" id="cd02801">
    <property type="entry name" value="DUS_like_FMN"/>
    <property type="match status" value="1"/>
</dbReference>
<evidence type="ECO:0000313" key="16">
    <source>
        <dbReference type="Proteomes" id="UP001209229"/>
    </source>
</evidence>
<evidence type="ECO:0000256" key="5">
    <source>
        <dbReference type="ARBA" id="ARBA00022694"/>
    </source>
</evidence>
<dbReference type="Gene3D" id="3.20.20.70">
    <property type="entry name" value="Aldolase class I"/>
    <property type="match status" value="1"/>
</dbReference>
<keyword evidence="13" id="KW-0547">Nucleotide-binding</keyword>
<dbReference type="InterPro" id="IPR035587">
    <property type="entry name" value="DUS-like_FMN-bd"/>
</dbReference>
<name>A0AAE3SI93_9BACT</name>
<dbReference type="Pfam" id="PF01207">
    <property type="entry name" value="Dus"/>
    <property type="match status" value="1"/>
</dbReference>
<keyword evidence="4 11" id="KW-0288">FMN</keyword>
<feature type="binding site" evidence="13">
    <location>
        <begin position="244"/>
        <end position="245"/>
    </location>
    <ligand>
        <name>FMN</name>
        <dbReference type="ChEBI" id="CHEBI:58210"/>
    </ligand>
</feature>
<comment type="function">
    <text evidence="1 11">Catalyzes the synthesis of 5,6-dihydrouridine (D), a modified base found in the D-loop of most tRNAs, via the reduction of the C5-C6 double bond in target uridines.</text>
</comment>
<dbReference type="GO" id="GO:0000049">
    <property type="term" value="F:tRNA binding"/>
    <property type="evidence" value="ECO:0007669"/>
    <property type="project" value="UniProtKB-KW"/>
</dbReference>
<evidence type="ECO:0000256" key="10">
    <source>
        <dbReference type="ARBA" id="ARBA00048802"/>
    </source>
</evidence>
<proteinExistence type="inferred from homology"/>
<sequence length="334" mass="37837">MASNFWKDNQGPMFMLAPMEDVTDTTFRQLVMEISNPEHLHVLFCEFMNTDGFCHPEGRERVAQRLRINDSEQELLNKTNTALVAQIWGTNPENFYQTAKYISEHTSFNGIDINMGCPMKNIIKKGACSALIDQPALAKEIIEATIEGSSLPVSVKTRIGVKEVVTEKWISHLLTTDIQGLTVHGRVQKMLSTGQADWNEIAKAKQLAKELNKDIKIIGNGDVLSLEQGYDYIDKYDLDGIMIGRGIFHNPWFFNTSAAPEEAKTRLDALMRHAQLFSETWQTEKPWNILKRFFKIYISGLRGAGALREGLMLTKNMDDLNEVIENYFAVNVGE</sequence>
<dbReference type="InterPro" id="IPR013785">
    <property type="entry name" value="Aldolase_TIM"/>
</dbReference>
<gene>
    <name evidence="15" type="ORF">OM075_21000</name>
</gene>
<keyword evidence="3 11" id="KW-0285">Flavoprotein</keyword>
<dbReference type="Gene3D" id="1.10.1200.80">
    <property type="entry name" value="Putative flavin oxidoreducatase, domain 2"/>
    <property type="match status" value="1"/>
</dbReference>
<comment type="catalytic activity">
    <reaction evidence="10">
        <text>a 5,6-dihydrouridine in tRNA + NAD(+) = a uridine in tRNA + NADH + H(+)</text>
        <dbReference type="Rhea" id="RHEA:54452"/>
        <dbReference type="Rhea" id="RHEA-COMP:13339"/>
        <dbReference type="Rhea" id="RHEA-COMP:13887"/>
        <dbReference type="ChEBI" id="CHEBI:15378"/>
        <dbReference type="ChEBI" id="CHEBI:57540"/>
        <dbReference type="ChEBI" id="CHEBI:57945"/>
        <dbReference type="ChEBI" id="CHEBI:65315"/>
        <dbReference type="ChEBI" id="CHEBI:74443"/>
    </reaction>
</comment>
<reference evidence="15" key="1">
    <citation type="submission" date="2022-10" db="EMBL/GenBank/DDBJ databases">
        <authorList>
            <person name="Yu W.X."/>
        </authorList>
    </citation>
    <scope>NUCLEOTIDE SEQUENCE</scope>
    <source>
        <strain evidence="15">AAT</strain>
    </source>
</reference>
<evidence type="ECO:0000256" key="9">
    <source>
        <dbReference type="ARBA" id="ARBA00048205"/>
    </source>
</evidence>
<feature type="domain" description="DUS-like FMN-binding" evidence="14">
    <location>
        <begin position="15"/>
        <end position="325"/>
    </location>
</feature>
<dbReference type="RefSeq" id="WP_301192515.1">
    <property type="nucleotide sequence ID" value="NZ_JAPDPJ010000073.1"/>
</dbReference>
<evidence type="ECO:0000256" key="13">
    <source>
        <dbReference type="PIRSR" id="PIRSR006621-2"/>
    </source>
</evidence>
<feature type="binding site" evidence="13">
    <location>
        <position position="86"/>
    </location>
    <ligand>
        <name>FMN</name>
        <dbReference type="ChEBI" id="CHEBI:58210"/>
    </ligand>
</feature>
<comment type="cofactor">
    <cofactor evidence="11 13">
        <name>FMN</name>
        <dbReference type="ChEBI" id="CHEBI:58210"/>
    </cofactor>
</comment>
<keyword evidence="5 11" id="KW-0819">tRNA processing</keyword>
<keyword evidence="8 11" id="KW-0560">Oxidoreductase</keyword>
<evidence type="ECO:0000256" key="3">
    <source>
        <dbReference type="ARBA" id="ARBA00022630"/>
    </source>
</evidence>
<dbReference type="InterPro" id="IPR001269">
    <property type="entry name" value="DUS_fam"/>
</dbReference>
<evidence type="ECO:0000256" key="6">
    <source>
        <dbReference type="ARBA" id="ARBA00022857"/>
    </source>
</evidence>
<evidence type="ECO:0000259" key="14">
    <source>
        <dbReference type="Pfam" id="PF01207"/>
    </source>
</evidence>
<dbReference type="Proteomes" id="UP001209229">
    <property type="component" value="Unassembled WGS sequence"/>
</dbReference>
<keyword evidence="7" id="KW-0694">RNA-binding</keyword>
<feature type="binding site" evidence="13">
    <location>
        <position position="184"/>
    </location>
    <ligand>
        <name>FMN</name>
        <dbReference type="ChEBI" id="CHEBI:58210"/>
    </ligand>
</feature>
<dbReference type="PANTHER" id="PTHR45846:SF1">
    <property type="entry name" value="TRNA-DIHYDROURIDINE(47) SYNTHASE [NAD(P)(+)]-LIKE"/>
    <property type="match status" value="1"/>
</dbReference>
<comment type="caution">
    <text evidence="15">The sequence shown here is derived from an EMBL/GenBank/DDBJ whole genome shotgun (WGS) entry which is preliminary data.</text>
</comment>
<evidence type="ECO:0000256" key="12">
    <source>
        <dbReference type="PIRSR" id="PIRSR006621-1"/>
    </source>
</evidence>
<dbReference type="InterPro" id="IPR024036">
    <property type="entry name" value="tRNA-dHydroUridine_Synthase_C"/>
</dbReference>